<comment type="cofactor">
    <cofactor evidence="1">
        <name>Mg(2+)</name>
        <dbReference type="ChEBI" id="CHEBI:18420"/>
    </cofactor>
</comment>
<dbReference type="SUPFAM" id="SSF52540">
    <property type="entry name" value="P-loop containing nucleoside triphosphate hydrolases"/>
    <property type="match status" value="1"/>
</dbReference>
<dbReference type="InterPro" id="IPR027417">
    <property type="entry name" value="P-loop_NTPase"/>
</dbReference>
<keyword evidence="11" id="KW-0238">DNA-binding</keyword>
<dbReference type="STRING" id="460384.SAMN05216313_11587"/>
<dbReference type="InterPro" id="IPR018982">
    <property type="entry name" value="RQC_domain"/>
</dbReference>
<dbReference type="InterPro" id="IPR004589">
    <property type="entry name" value="DNA_helicase_ATP-dep_RecQ"/>
</dbReference>
<feature type="region of interest" description="Disordered" evidence="17">
    <location>
        <begin position="718"/>
        <end position="774"/>
    </location>
</feature>
<dbReference type="NCBIfam" id="TIGR01389">
    <property type="entry name" value="recQ"/>
    <property type="match status" value="1"/>
</dbReference>
<dbReference type="EMBL" id="FOIM01000015">
    <property type="protein sequence ID" value="SET81562.1"/>
    <property type="molecule type" value="Genomic_DNA"/>
</dbReference>
<comment type="catalytic activity">
    <reaction evidence="15">
        <text>Couples ATP hydrolysis with the unwinding of duplex DNA by translocating in the 3'-5' direction.</text>
        <dbReference type="EC" id="5.6.2.4"/>
    </reaction>
</comment>
<evidence type="ECO:0000256" key="4">
    <source>
        <dbReference type="ARBA" id="ARBA00022723"/>
    </source>
</evidence>
<dbReference type="GO" id="GO:0006310">
    <property type="term" value="P:DNA recombination"/>
    <property type="evidence" value="ECO:0007669"/>
    <property type="project" value="UniProtKB-UniRule"/>
</dbReference>
<dbReference type="GO" id="GO:0009378">
    <property type="term" value="F:four-way junction helicase activity"/>
    <property type="evidence" value="ECO:0007669"/>
    <property type="project" value="TreeGrafter"/>
</dbReference>
<dbReference type="NCBIfam" id="TIGR00614">
    <property type="entry name" value="recQ_fam"/>
    <property type="match status" value="1"/>
</dbReference>
<dbReference type="PANTHER" id="PTHR13710:SF105">
    <property type="entry name" value="ATP-DEPENDENT DNA HELICASE Q1"/>
    <property type="match status" value="1"/>
</dbReference>
<dbReference type="Pfam" id="PF16124">
    <property type="entry name" value="RecQ_Zn_bind"/>
    <property type="match status" value="1"/>
</dbReference>
<dbReference type="CDD" id="cd17920">
    <property type="entry name" value="DEXHc_RecQ"/>
    <property type="match status" value="1"/>
</dbReference>
<dbReference type="InterPro" id="IPR002121">
    <property type="entry name" value="HRDC_dom"/>
</dbReference>
<evidence type="ECO:0000256" key="1">
    <source>
        <dbReference type="ARBA" id="ARBA00001946"/>
    </source>
</evidence>
<evidence type="ECO:0000256" key="17">
    <source>
        <dbReference type="SAM" id="MobiDB-lite"/>
    </source>
</evidence>
<dbReference type="InterPro" id="IPR044876">
    <property type="entry name" value="HRDC_dom_sf"/>
</dbReference>
<evidence type="ECO:0000256" key="14">
    <source>
        <dbReference type="ARBA" id="ARBA00023235"/>
    </source>
</evidence>
<evidence type="ECO:0000256" key="6">
    <source>
        <dbReference type="ARBA" id="ARBA00022763"/>
    </source>
</evidence>
<comment type="similarity">
    <text evidence="3">Belongs to the helicase family. RecQ subfamily.</text>
</comment>
<proteinExistence type="inferred from homology"/>
<dbReference type="InterPro" id="IPR006293">
    <property type="entry name" value="DNA_helicase_ATP-dep_RecQ_bac"/>
</dbReference>
<dbReference type="GO" id="GO:0005524">
    <property type="term" value="F:ATP binding"/>
    <property type="evidence" value="ECO:0007669"/>
    <property type="project" value="UniProtKB-KW"/>
</dbReference>
<dbReference type="PROSITE" id="PS51194">
    <property type="entry name" value="HELICASE_CTER"/>
    <property type="match status" value="1"/>
</dbReference>
<keyword evidence="14" id="KW-0413">Isomerase</keyword>
<dbReference type="FunFam" id="3.40.50.300:FF:000156">
    <property type="entry name" value="ATP-dependent DNA helicase recQ"/>
    <property type="match status" value="1"/>
</dbReference>
<evidence type="ECO:0000259" key="18">
    <source>
        <dbReference type="PROSITE" id="PS50967"/>
    </source>
</evidence>
<evidence type="ECO:0000256" key="11">
    <source>
        <dbReference type="ARBA" id="ARBA00023125"/>
    </source>
</evidence>
<accession>A0A1I0HCG4</accession>
<dbReference type="InterPro" id="IPR011545">
    <property type="entry name" value="DEAD/DEAH_box_helicase_dom"/>
</dbReference>
<dbReference type="GO" id="GO:0009432">
    <property type="term" value="P:SOS response"/>
    <property type="evidence" value="ECO:0007669"/>
    <property type="project" value="UniProtKB-UniRule"/>
</dbReference>
<keyword evidence="6" id="KW-0227">DNA damage</keyword>
<dbReference type="FunFam" id="1.10.150.80:FF:000002">
    <property type="entry name" value="ATP-dependent DNA helicase RecQ"/>
    <property type="match status" value="1"/>
</dbReference>
<keyword evidence="9" id="KW-0862">Zinc</keyword>
<evidence type="ECO:0000256" key="2">
    <source>
        <dbReference type="ARBA" id="ARBA00001947"/>
    </source>
</evidence>
<evidence type="ECO:0000256" key="7">
    <source>
        <dbReference type="ARBA" id="ARBA00022801"/>
    </source>
</evidence>
<evidence type="ECO:0000256" key="12">
    <source>
        <dbReference type="ARBA" id="ARBA00023172"/>
    </source>
</evidence>
<dbReference type="CDD" id="cd18794">
    <property type="entry name" value="SF2_C_RecQ"/>
    <property type="match status" value="1"/>
</dbReference>
<sequence length="886" mass="99337">MDKYEVLKQYFGYDAFRQGQEMLIDSILAGRDTLGVMPTGAGKSICYQVPALMMDGITLVISPLISLMKDQVGALNQAGIHAAYLNSSLSSAQYFKALEFARAGRYPIIYVAPERLSTDAFLDFALHAKIAMVAVDEAHCVSQWGQDFRPSYLKIVEFIDRLPVRPVVSAFTATATKEVRDDIIDILMLRDPAVASTGFDRPNLYFGVMSPKDKYATLLNYLERHRGESGIIYCLTRKNVEEVCMRLIKDGFPATRYHAGLSDAERRTNQDDFIYDRSPVMVATNAFGMGIDKSNVRFVVHYNMPKNMESYYQEAGRAGRDGEPAECILLYGGQDVVTNQTFIEYNQDNQELDPVTKQIVMERDRERLKKMTFYCFTNECLRDYILRYFGEYGGNYCGNCSNCLSQFEEVDVTEIARGLIGCVESSRQRYGVNVIMDTVHGANTAKIRNYRMDGNPYYGELAKAPTYKLRQVFNYLLLNGYLSSTNDEYAIVKLTEKSGEVLRGEEQVLMKMAREQDHPAKVKKEKKGRRGPVAGAEFTQAEETLFEKLRALRAEIAREEKVPPYIVFSDKTLTHMCILKPGTKAEMLEVSGVGAFKYDKYGERFLECVKAETERMGERKETGAAAAADRGFAAELSDGTERRTAEARNGEERKERGREESVRRAGASRSSDSADGRGYEDGGLPDESYYEPDDLYFSSDSDEYGDWTIDDAMAAWESAAAEPASPGQAGAARRGEAGGETGAVLRGEAANETHASRREAPPASSPAKKKKSKSAKVEFAMTRELAEQVHFSERATLSDFVGQINDLRDEDAMKRLTIKSVEEKLNADGYFEEQFLGGMKRKKLTGAGETFGIVAEKRLSEKGNEYDVFYYTEKAQRGIVEWLLEV</sequence>
<dbReference type="AlphaFoldDB" id="A0A1I0HCG4"/>
<feature type="compositionally biased region" description="Low complexity" evidence="17">
    <location>
        <begin position="718"/>
        <end position="732"/>
    </location>
</feature>
<dbReference type="PANTHER" id="PTHR13710">
    <property type="entry name" value="DNA HELICASE RECQ FAMILY MEMBER"/>
    <property type="match status" value="1"/>
</dbReference>
<evidence type="ECO:0000256" key="16">
    <source>
        <dbReference type="NCBIfam" id="TIGR01389"/>
    </source>
</evidence>
<dbReference type="InterPro" id="IPR010997">
    <property type="entry name" value="HRDC-like_sf"/>
</dbReference>
<evidence type="ECO:0000313" key="22">
    <source>
        <dbReference type="Proteomes" id="UP000198508"/>
    </source>
</evidence>
<comment type="cofactor">
    <cofactor evidence="2">
        <name>Zn(2+)</name>
        <dbReference type="ChEBI" id="CHEBI:29105"/>
    </cofactor>
</comment>
<keyword evidence="12" id="KW-0233">DNA recombination</keyword>
<feature type="compositionally biased region" description="Basic and acidic residues" evidence="17">
    <location>
        <begin position="639"/>
        <end position="663"/>
    </location>
</feature>
<dbReference type="GO" id="GO:0005737">
    <property type="term" value="C:cytoplasm"/>
    <property type="evidence" value="ECO:0007669"/>
    <property type="project" value="TreeGrafter"/>
</dbReference>
<name>A0A1I0HCG4_9FIRM</name>
<dbReference type="GO" id="GO:0006281">
    <property type="term" value="P:DNA repair"/>
    <property type="evidence" value="ECO:0007669"/>
    <property type="project" value="UniProtKB-KW"/>
</dbReference>
<dbReference type="FunFam" id="3.40.50.300:FF:001389">
    <property type="entry name" value="ATP-dependent DNA helicase RecQ"/>
    <property type="match status" value="1"/>
</dbReference>
<keyword evidence="8 21" id="KW-0347">Helicase</keyword>
<evidence type="ECO:0000256" key="15">
    <source>
        <dbReference type="ARBA" id="ARBA00034617"/>
    </source>
</evidence>
<feature type="region of interest" description="Disordered" evidence="17">
    <location>
        <begin position="616"/>
        <end position="695"/>
    </location>
</feature>
<keyword evidence="22" id="KW-1185">Reference proteome</keyword>
<keyword evidence="7" id="KW-0378">Hydrolase</keyword>
<dbReference type="GO" id="GO:0046872">
    <property type="term" value="F:metal ion binding"/>
    <property type="evidence" value="ECO:0007669"/>
    <property type="project" value="UniProtKB-KW"/>
</dbReference>
<dbReference type="PROSITE" id="PS51192">
    <property type="entry name" value="HELICASE_ATP_BIND_1"/>
    <property type="match status" value="1"/>
</dbReference>
<dbReference type="GO" id="GO:0006260">
    <property type="term" value="P:DNA replication"/>
    <property type="evidence" value="ECO:0007669"/>
    <property type="project" value="InterPro"/>
</dbReference>
<feature type="compositionally biased region" description="Basic and acidic residues" evidence="17">
    <location>
        <begin position="749"/>
        <end position="760"/>
    </location>
</feature>
<dbReference type="Gene3D" id="3.40.50.300">
    <property type="entry name" value="P-loop containing nucleotide triphosphate hydrolases"/>
    <property type="match status" value="2"/>
</dbReference>
<dbReference type="SUPFAM" id="SSF47819">
    <property type="entry name" value="HRDC-like"/>
    <property type="match status" value="1"/>
</dbReference>
<evidence type="ECO:0000256" key="3">
    <source>
        <dbReference type="ARBA" id="ARBA00005446"/>
    </source>
</evidence>
<evidence type="ECO:0000256" key="8">
    <source>
        <dbReference type="ARBA" id="ARBA00022806"/>
    </source>
</evidence>
<dbReference type="GO" id="GO:0003677">
    <property type="term" value="F:DNA binding"/>
    <property type="evidence" value="ECO:0007669"/>
    <property type="project" value="UniProtKB-KW"/>
</dbReference>
<dbReference type="InterPro" id="IPR001650">
    <property type="entry name" value="Helicase_C-like"/>
</dbReference>
<dbReference type="Pfam" id="PF00570">
    <property type="entry name" value="HRDC"/>
    <property type="match status" value="1"/>
</dbReference>
<evidence type="ECO:0000259" key="20">
    <source>
        <dbReference type="PROSITE" id="PS51194"/>
    </source>
</evidence>
<feature type="compositionally biased region" description="Low complexity" evidence="17">
    <location>
        <begin position="624"/>
        <end position="634"/>
    </location>
</feature>
<dbReference type="RefSeq" id="WP_092365257.1">
    <property type="nucleotide sequence ID" value="NZ_FOIM01000015.1"/>
</dbReference>
<evidence type="ECO:0000256" key="5">
    <source>
        <dbReference type="ARBA" id="ARBA00022741"/>
    </source>
</evidence>
<dbReference type="Pfam" id="PF00270">
    <property type="entry name" value="DEAD"/>
    <property type="match status" value="1"/>
</dbReference>
<dbReference type="InterPro" id="IPR036388">
    <property type="entry name" value="WH-like_DNA-bd_sf"/>
</dbReference>
<dbReference type="Gene3D" id="1.10.150.80">
    <property type="entry name" value="HRDC domain"/>
    <property type="match status" value="1"/>
</dbReference>
<dbReference type="InterPro" id="IPR014001">
    <property type="entry name" value="Helicase_ATP-bd"/>
</dbReference>
<dbReference type="GO" id="GO:0016787">
    <property type="term" value="F:hydrolase activity"/>
    <property type="evidence" value="ECO:0007669"/>
    <property type="project" value="UniProtKB-KW"/>
</dbReference>
<reference evidence="22" key="1">
    <citation type="submission" date="2016-10" db="EMBL/GenBank/DDBJ databases">
        <authorList>
            <person name="Varghese N."/>
            <person name="Submissions S."/>
        </authorList>
    </citation>
    <scope>NUCLEOTIDE SEQUENCE [LARGE SCALE GENOMIC DNA]</scope>
    <source>
        <strain evidence="22">NLAE-zl-G277</strain>
    </source>
</reference>
<keyword evidence="5" id="KW-0547">Nucleotide-binding</keyword>
<feature type="domain" description="HRDC" evidence="18">
    <location>
        <begin position="539"/>
        <end position="619"/>
    </location>
</feature>
<dbReference type="GO" id="GO:0043590">
    <property type="term" value="C:bacterial nucleoid"/>
    <property type="evidence" value="ECO:0007669"/>
    <property type="project" value="TreeGrafter"/>
</dbReference>
<dbReference type="InterPro" id="IPR032284">
    <property type="entry name" value="RecQ_Zn-bd"/>
</dbReference>
<dbReference type="SUPFAM" id="SSF46785">
    <property type="entry name" value="Winged helix' DNA-binding domain"/>
    <property type="match status" value="1"/>
</dbReference>
<keyword evidence="10" id="KW-0067">ATP-binding</keyword>
<dbReference type="SMART" id="SM00487">
    <property type="entry name" value="DEXDc"/>
    <property type="match status" value="1"/>
</dbReference>
<dbReference type="GO" id="GO:0043138">
    <property type="term" value="F:3'-5' DNA helicase activity"/>
    <property type="evidence" value="ECO:0007669"/>
    <property type="project" value="UniProtKB-EC"/>
</dbReference>
<evidence type="ECO:0000256" key="10">
    <source>
        <dbReference type="ARBA" id="ARBA00022840"/>
    </source>
</evidence>
<feature type="domain" description="Helicase C-terminal" evidence="20">
    <location>
        <begin position="214"/>
        <end position="361"/>
    </location>
</feature>
<dbReference type="PROSITE" id="PS50967">
    <property type="entry name" value="HRDC"/>
    <property type="match status" value="1"/>
</dbReference>
<protein>
    <recommendedName>
        <fullName evidence="16">DNA helicase RecQ</fullName>
        <ecNumber evidence="16">5.6.2.4</ecNumber>
    </recommendedName>
</protein>
<dbReference type="SMART" id="SM00490">
    <property type="entry name" value="HELICc"/>
    <property type="match status" value="1"/>
</dbReference>
<dbReference type="Pfam" id="PF09382">
    <property type="entry name" value="RQC"/>
    <property type="match status" value="1"/>
</dbReference>
<dbReference type="GO" id="GO:0030894">
    <property type="term" value="C:replisome"/>
    <property type="evidence" value="ECO:0007669"/>
    <property type="project" value="TreeGrafter"/>
</dbReference>
<dbReference type="Proteomes" id="UP000198508">
    <property type="component" value="Unassembled WGS sequence"/>
</dbReference>
<gene>
    <name evidence="21" type="ORF">SAMN05216313_11587</name>
</gene>
<dbReference type="Pfam" id="PF00271">
    <property type="entry name" value="Helicase_C"/>
    <property type="match status" value="1"/>
</dbReference>
<dbReference type="Gene3D" id="1.10.10.10">
    <property type="entry name" value="Winged helix-like DNA-binding domain superfamily/Winged helix DNA-binding domain"/>
    <property type="match status" value="1"/>
</dbReference>
<dbReference type="InterPro" id="IPR036390">
    <property type="entry name" value="WH_DNA-bd_sf"/>
</dbReference>
<feature type="domain" description="Helicase ATP-binding" evidence="19">
    <location>
        <begin position="24"/>
        <end position="193"/>
    </location>
</feature>
<evidence type="ECO:0000256" key="9">
    <source>
        <dbReference type="ARBA" id="ARBA00022833"/>
    </source>
</evidence>
<organism evidence="21 22">
    <name type="scientific">Enterocloster lavalensis</name>
    <dbReference type="NCBI Taxonomy" id="460384"/>
    <lineage>
        <taxon>Bacteria</taxon>
        <taxon>Bacillati</taxon>
        <taxon>Bacillota</taxon>
        <taxon>Clostridia</taxon>
        <taxon>Lachnospirales</taxon>
        <taxon>Lachnospiraceae</taxon>
        <taxon>Enterocloster</taxon>
    </lineage>
</organism>
<evidence type="ECO:0000313" key="21">
    <source>
        <dbReference type="EMBL" id="SET81562.1"/>
    </source>
</evidence>
<keyword evidence="4" id="KW-0479">Metal-binding</keyword>
<dbReference type="SMART" id="SM00956">
    <property type="entry name" value="RQC"/>
    <property type="match status" value="1"/>
</dbReference>
<keyword evidence="13" id="KW-0234">DNA repair</keyword>
<dbReference type="EC" id="5.6.2.4" evidence="16"/>
<dbReference type="SMART" id="SM00341">
    <property type="entry name" value="HRDC"/>
    <property type="match status" value="1"/>
</dbReference>
<evidence type="ECO:0000259" key="19">
    <source>
        <dbReference type="PROSITE" id="PS51192"/>
    </source>
</evidence>
<evidence type="ECO:0000256" key="13">
    <source>
        <dbReference type="ARBA" id="ARBA00023204"/>
    </source>
</evidence>